<reference evidence="2" key="1">
    <citation type="journal article" date="2014" name="Int. J. Syst. Evol. Microbiol.">
        <title>Complete genome sequence of Corynebacterium casei LMG S-19264T (=DSM 44701T), isolated from a smear-ripened cheese.</title>
        <authorList>
            <consortium name="US DOE Joint Genome Institute (JGI-PGF)"/>
            <person name="Walter F."/>
            <person name="Albersmeier A."/>
            <person name="Kalinowski J."/>
            <person name="Ruckert C."/>
        </authorList>
    </citation>
    <scope>NUCLEOTIDE SEQUENCE</scope>
    <source>
        <strain evidence="2">CGMCC 1.15320</strain>
    </source>
</reference>
<evidence type="ECO:0000313" key="3">
    <source>
        <dbReference type="Proteomes" id="UP000636264"/>
    </source>
</evidence>
<dbReference type="Proteomes" id="UP000636264">
    <property type="component" value="Unassembled WGS sequence"/>
</dbReference>
<gene>
    <name evidence="2" type="ORF">GCM10011385_01010</name>
</gene>
<feature type="domain" description="ABM" evidence="1">
    <location>
        <begin position="46"/>
        <end position="136"/>
    </location>
</feature>
<dbReference type="Gene3D" id="3.30.70.100">
    <property type="match status" value="1"/>
</dbReference>
<evidence type="ECO:0000313" key="2">
    <source>
        <dbReference type="EMBL" id="GGA51524.1"/>
    </source>
</evidence>
<sequence length="141" mass="14778">MPAASTDISLLALVMGVGSIGSPAFNWRAPCRAIKMETKIMSNGEVTFVNILEVEEGKQAEVAKILQDATDTVISKRPGFVSVTLLASKDGKRIVNVAKWASAADVQATQNDPAAAEFGKKLAGLAKPAPGLYDIVGEYSA</sequence>
<protein>
    <recommendedName>
        <fullName evidence="1">ABM domain-containing protein</fullName>
    </recommendedName>
</protein>
<reference evidence="2" key="2">
    <citation type="submission" date="2020-09" db="EMBL/GenBank/DDBJ databases">
        <authorList>
            <person name="Sun Q."/>
            <person name="Zhou Y."/>
        </authorList>
    </citation>
    <scope>NUCLEOTIDE SEQUENCE</scope>
    <source>
        <strain evidence="2">CGMCC 1.15320</strain>
    </source>
</reference>
<dbReference type="AlphaFoldDB" id="A0A916RDA6"/>
<accession>A0A916RDA6</accession>
<dbReference type="PROSITE" id="PS51725">
    <property type="entry name" value="ABM"/>
    <property type="match status" value="1"/>
</dbReference>
<organism evidence="2 3">
    <name type="scientific">Nitratireductor aestuarii</name>
    <dbReference type="NCBI Taxonomy" id="1735103"/>
    <lineage>
        <taxon>Bacteria</taxon>
        <taxon>Pseudomonadati</taxon>
        <taxon>Pseudomonadota</taxon>
        <taxon>Alphaproteobacteria</taxon>
        <taxon>Hyphomicrobiales</taxon>
        <taxon>Phyllobacteriaceae</taxon>
        <taxon>Nitratireductor</taxon>
    </lineage>
</organism>
<dbReference type="Pfam" id="PF03992">
    <property type="entry name" value="ABM"/>
    <property type="match status" value="1"/>
</dbReference>
<comment type="caution">
    <text evidence="2">The sequence shown here is derived from an EMBL/GenBank/DDBJ whole genome shotgun (WGS) entry which is preliminary data.</text>
</comment>
<name>A0A916RDA6_9HYPH</name>
<keyword evidence="3" id="KW-1185">Reference proteome</keyword>
<dbReference type="RefSeq" id="WP_210315485.1">
    <property type="nucleotide sequence ID" value="NZ_BMIF01000001.1"/>
</dbReference>
<proteinExistence type="predicted"/>
<dbReference type="EMBL" id="BMIF01000001">
    <property type="protein sequence ID" value="GGA51524.1"/>
    <property type="molecule type" value="Genomic_DNA"/>
</dbReference>
<evidence type="ECO:0000259" key="1">
    <source>
        <dbReference type="PROSITE" id="PS51725"/>
    </source>
</evidence>
<dbReference type="InterPro" id="IPR007138">
    <property type="entry name" value="ABM_dom"/>
</dbReference>
<dbReference type="SUPFAM" id="SSF54909">
    <property type="entry name" value="Dimeric alpha+beta barrel"/>
    <property type="match status" value="1"/>
</dbReference>
<dbReference type="InterPro" id="IPR011008">
    <property type="entry name" value="Dimeric_a/b-barrel"/>
</dbReference>